<protein>
    <submittedName>
        <fullName evidence="1">Uncharacterized protein</fullName>
    </submittedName>
</protein>
<dbReference type="AlphaFoldDB" id="A0A9J5Z436"/>
<keyword evidence="2" id="KW-1185">Reference proteome</keyword>
<organism evidence="1 2">
    <name type="scientific">Solanum commersonii</name>
    <name type="common">Commerson's wild potato</name>
    <name type="synonym">Commerson's nightshade</name>
    <dbReference type="NCBI Taxonomy" id="4109"/>
    <lineage>
        <taxon>Eukaryota</taxon>
        <taxon>Viridiplantae</taxon>
        <taxon>Streptophyta</taxon>
        <taxon>Embryophyta</taxon>
        <taxon>Tracheophyta</taxon>
        <taxon>Spermatophyta</taxon>
        <taxon>Magnoliopsida</taxon>
        <taxon>eudicotyledons</taxon>
        <taxon>Gunneridae</taxon>
        <taxon>Pentapetalae</taxon>
        <taxon>asterids</taxon>
        <taxon>lamiids</taxon>
        <taxon>Solanales</taxon>
        <taxon>Solanaceae</taxon>
        <taxon>Solanoideae</taxon>
        <taxon>Solaneae</taxon>
        <taxon>Solanum</taxon>
    </lineage>
</organism>
<gene>
    <name evidence="1" type="ORF">H5410_028188</name>
</gene>
<evidence type="ECO:0000313" key="1">
    <source>
        <dbReference type="EMBL" id="KAG5606696.1"/>
    </source>
</evidence>
<proteinExistence type="predicted"/>
<evidence type="ECO:0000313" key="2">
    <source>
        <dbReference type="Proteomes" id="UP000824120"/>
    </source>
</evidence>
<dbReference type="EMBL" id="JACXVP010000005">
    <property type="protein sequence ID" value="KAG5606696.1"/>
    <property type="molecule type" value="Genomic_DNA"/>
</dbReference>
<sequence length="86" mass="10094">MTSVEELENQCLPISKLKKYATKWVIKVLVIRRSLTKEYKNVNGEGIRWQLIFVDKESLMIMSLTQGTKMQTTLFNKDVHAWNNSF</sequence>
<accession>A0A9J5Z436</accession>
<dbReference type="InterPro" id="IPR012340">
    <property type="entry name" value="NA-bd_OB-fold"/>
</dbReference>
<comment type="caution">
    <text evidence="1">The sequence shown here is derived from an EMBL/GenBank/DDBJ whole genome shotgun (WGS) entry which is preliminary data.</text>
</comment>
<reference evidence="1 2" key="1">
    <citation type="submission" date="2020-09" db="EMBL/GenBank/DDBJ databases">
        <title>De no assembly of potato wild relative species, Solanum commersonii.</title>
        <authorList>
            <person name="Cho K."/>
        </authorList>
    </citation>
    <scope>NUCLEOTIDE SEQUENCE [LARGE SCALE GENOMIC DNA]</scope>
    <source>
        <strain evidence="1">LZ3.2</strain>
        <tissue evidence="1">Leaf</tissue>
    </source>
</reference>
<dbReference type="OrthoDB" id="10380185at2759"/>
<dbReference type="Gene3D" id="2.40.50.140">
    <property type="entry name" value="Nucleic acid-binding proteins"/>
    <property type="match status" value="1"/>
</dbReference>
<dbReference type="Proteomes" id="UP000824120">
    <property type="component" value="Chromosome 5"/>
</dbReference>
<name>A0A9J5Z436_SOLCO</name>